<sequence>MSEPTTTLTRTKPLSGLSTSTITSTKSLWTVGPTTGTITATITAQPSSSITAVTNGTEEAATASMSSMSTFLSPATSTQDTYPLPTIDIAFNNKLSPSAKAGIGVGVTLGGLIIFSLLAVVFWIGKRTARRESVPVDATDVEVVEVTLAPPSPKQRISELGSENEYKFRAELRGSDVPRSELDARSTEIGEFETVEGPQEMNNV</sequence>
<keyword evidence="2" id="KW-0472">Membrane</keyword>
<keyword evidence="2" id="KW-1133">Transmembrane helix</keyword>
<proteinExistence type="predicted"/>
<feature type="transmembrane region" description="Helical" evidence="2">
    <location>
        <begin position="101"/>
        <end position="124"/>
    </location>
</feature>
<feature type="region of interest" description="Disordered" evidence="1">
    <location>
        <begin position="179"/>
        <end position="204"/>
    </location>
</feature>
<keyword evidence="4" id="KW-1185">Reference proteome</keyword>
<protein>
    <recommendedName>
        <fullName evidence="5">Mid2 domain-containing protein</fullName>
    </recommendedName>
</protein>
<dbReference type="AlphaFoldDB" id="A0A9P8C981"/>
<dbReference type="Proteomes" id="UP000824998">
    <property type="component" value="Unassembled WGS sequence"/>
</dbReference>
<dbReference type="EMBL" id="MU251368">
    <property type="protein sequence ID" value="KAG9238544.1"/>
    <property type="molecule type" value="Genomic_DNA"/>
</dbReference>
<feature type="compositionally biased region" description="Basic and acidic residues" evidence="1">
    <location>
        <begin position="179"/>
        <end position="188"/>
    </location>
</feature>
<evidence type="ECO:0000313" key="3">
    <source>
        <dbReference type="EMBL" id="KAG9238544.1"/>
    </source>
</evidence>
<name>A0A9P8C981_9HELO</name>
<evidence type="ECO:0000313" key="4">
    <source>
        <dbReference type="Proteomes" id="UP000824998"/>
    </source>
</evidence>
<gene>
    <name evidence="3" type="ORF">BJ875DRAFT_31963</name>
</gene>
<evidence type="ECO:0008006" key="5">
    <source>
        <dbReference type="Google" id="ProtNLM"/>
    </source>
</evidence>
<evidence type="ECO:0000256" key="1">
    <source>
        <dbReference type="SAM" id="MobiDB-lite"/>
    </source>
</evidence>
<reference evidence="3" key="1">
    <citation type="journal article" date="2021" name="IMA Fungus">
        <title>Genomic characterization of three marine fungi, including Emericellopsis atlantica sp. nov. with signatures of a generalist lifestyle and marine biomass degradation.</title>
        <authorList>
            <person name="Hagestad O.C."/>
            <person name="Hou L."/>
            <person name="Andersen J.H."/>
            <person name="Hansen E.H."/>
            <person name="Altermark B."/>
            <person name="Li C."/>
            <person name="Kuhnert E."/>
            <person name="Cox R.J."/>
            <person name="Crous P.W."/>
            <person name="Spatafora J.W."/>
            <person name="Lail K."/>
            <person name="Amirebrahimi M."/>
            <person name="Lipzen A."/>
            <person name="Pangilinan J."/>
            <person name="Andreopoulos W."/>
            <person name="Hayes R.D."/>
            <person name="Ng V."/>
            <person name="Grigoriev I.V."/>
            <person name="Jackson S.A."/>
            <person name="Sutton T.D.S."/>
            <person name="Dobson A.D.W."/>
            <person name="Rama T."/>
        </authorList>
    </citation>
    <scope>NUCLEOTIDE SEQUENCE</scope>
    <source>
        <strain evidence="3">TRa018bII</strain>
    </source>
</reference>
<organism evidence="3 4">
    <name type="scientific">Amylocarpus encephaloides</name>
    <dbReference type="NCBI Taxonomy" id="45428"/>
    <lineage>
        <taxon>Eukaryota</taxon>
        <taxon>Fungi</taxon>
        <taxon>Dikarya</taxon>
        <taxon>Ascomycota</taxon>
        <taxon>Pezizomycotina</taxon>
        <taxon>Leotiomycetes</taxon>
        <taxon>Helotiales</taxon>
        <taxon>Helotiales incertae sedis</taxon>
        <taxon>Amylocarpus</taxon>
    </lineage>
</organism>
<evidence type="ECO:0000256" key="2">
    <source>
        <dbReference type="SAM" id="Phobius"/>
    </source>
</evidence>
<comment type="caution">
    <text evidence="3">The sequence shown here is derived from an EMBL/GenBank/DDBJ whole genome shotgun (WGS) entry which is preliminary data.</text>
</comment>
<keyword evidence="2" id="KW-0812">Transmembrane</keyword>
<accession>A0A9P8C981</accession>